<dbReference type="PANTHER" id="PTHR30106">
    <property type="entry name" value="INNER MEMBRANE PROTEIN YEIH-RELATED"/>
    <property type="match status" value="1"/>
</dbReference>
<dbReference type="OrthoDB" id="9805703at2"/>
<evidence type="ECO:0000256" key="2">
    <source>
        <dbReference type="ARBA" id="ARBA00007977"/>
    </source>
</evidence>
<keyword evidence="9" id="KW-1185">Reference proteome</keyword>
<dbReference type="AlphaFoldDB" id="U5T3H9"/>
<dbReference type="InterPro" id="IPR018383">
    <property type="entry name" value="UPF0324_pro"/>
</dbReference>
<protein>
    <recommendedName>
        <fullName evidence="10">Sulfate exporter family transporter</fullName>
    </recommendedName>
</protein>
<proteinExistence type="inferred from homology"/>
<feature type="transmembrane region" description="Helical" evidence="7">
    <location>
        <begin position="226"/>
        <end position="248"/>
    </location>
</feature>
<accession>U5T3H9</accession>
<dbReference type="Pfam" id="PF03601">
    <property type="entry name" value="Cons_hypoth698"/>
    <property type="match status" value="1"/>
</dbReference>
<sequence>MSDSVSRFRSIHDVYRAAHHQVGSIGRGVAVSALVATAALFLATHYSAPVMLFALLLGMAFGFLRAEPSFEQGIRFSTRTILRVGVALLGARLTLGDLAALGIAPLLITCSVVAATLLVGYGISRLFGMRGAFSVLSAGSVSICGASAALGIASTLPRDDRLHLDTVIVVVSVSTLSTIALVVYPIFAQQMGMGDVQAGVFLGATIHDVAQVVGAGFSVSESSGEIATVIKLLRVAMLLPLVIALAIATRALIKRHFMAGEPGGASPPVPWFLFGFLALVLINSLGWIPGSLVGLLASASTGCLITAVAALGIQSSIGEVLKRGWRPITVIVLQTLFMGAMGAALVTQLVSG</sequence>
<keyword evidence="4 7" id="KW-0812">Transmembrane</keyword>
<dbReference type="PATRIC" id="fig|1335757.3.peg.998"/>
<dbReference type="HOGENOM" id="CLU_033541_0_1_6"/>
<feature type="transmembrane region" description="Helical" evidence="7">
    <location>
        <begin position="325"/>
        <end position="346"/>
    </location>
</feature>
<feature type="transmembrane region" description="Helical" evidence="7">
    <location>
        <begin position="46"/>
        <end position="64"/>
    </location>
</feature>
<dbReference type="KEGG" id="spiu:SPICUR_05120"/>
<feature type="transmembrane region" description="Helical" evidence="7">
    <location>
        <begin position="101"/>
        <end position="121"/>
    </location>
</feature>
<feature type="transmembrane region" description="Helical" evidence="7">
    <location>
        <begin position="133"/>
        <end position="154"/>
    </location>
</feature>
<dbReference type="GO" id="GO:0005886">
    <property type="term" value="C:plasma membrane"/>
    <property type="evidence" value="ECO:0007669"/>
    <property type="project" value="UniProtKB-SubCell"/>
</dbReference>
<dbReference type="STRING" id="1335757.SPICUR_05120"/>
<feature type="transmembrane region" description="Helical" evidence="7">
    <location>
        <begin position="269"/>
        <end position="288"/>
    </location>
</feature>
<evidence type="ECO:0000313" key="8">
    <source>
        <dbReference type="EMBL" id="AGY92000.1"/>
    </source>
</evidence>
<evidence type="ECO:0000256" key="1">
    <source>
        <dbReference type="ARBA" id="ARBA00004651"/>
    </source>
</evidence>
<evidence type="ECO:0000313" key="9">
    <source>
        <dbReference type="Proteomes" id="UP000017640"/>
    </source>
</evidence>
<evidence type="ECO:0000256" key="4">
    <source>
        <dbReference type="ARBA" id="ARBA00022692"/>
    </source>
</evidence>
<dbReference type="RefSeq" id="WP_023366723.1">
    <property type="nucleotide sequence ID" value="NC_022664.1"/>
</dbReference>
<keyword evidence="3" id="KW-1003">Cell membrane</keyword>
<evidence type="ECO:0000256" key="6">
    <source>
        <dbReference type="ARBA" id="ARBA00023136"/>
    </source>
</evidence>
<comment type="similarity">
    <text evidence="2">Belongs to the UPF0324 family.</text>
</comment>
<feature type="transmembrane region" description="Helical" evidence="7">
    <location>
        <begin position="294"/>
        <end position="313"/>
    </location>
</feature>
<gene>
    <name evidence="8" type="ORF">SPICUR_05120</name>
</gene>
<keyword evidence="5 7" id="KW-1133">Transmembrane helix</keyword>
<evidence type="ECO:0008006" key="10">
    <source>
        <dbReference type="Google" id="ProtNLM"/>
    </source>
</evidence>
<feature type="transmembrane region" description="Helical" evidence="7">
    <location>
        <begin position="166"/>
        <end position="187"/>
    </location>
</feature>
<reference evidence="8 9" key="1">
    <citation type="journal article" date="2013" name="BMC Genomics">
        <title>Genomes of "Spiribacter", a streamlined, successful halophilic bacterium.</title>
        <authorList>
            <person name="Lopez-Perez M."/>
            <person name="Ghai R."/>
            <person name="Leon M.J."/>
            <person name="Rodriguez-Olmos A."/>
            <person name="Copa-Patino J.L."/>
            <person name="Soliveri J."/>
            <person name="Sanchez-Porro C."/>
            <person name="Ventosa A."/>
            <person name="Rodriguez-Valera F."/>
        </authorList>
    </citation>
    <scope>NUCLEOTIDE SEQUENCE [LARGE SCALE GENOMIC DNA]</scope>
    <source>
        <strain evidence="8 9">UAH-SP71</strain>
    </source>
</reference>
<evidence type="ECO:0000256" key="3">
    <source>
        <dbReference type="ARBA" id="ARBA00022475"/>
    </source>
</evidence>
<keyword evidence="6 7" id="KW-0472">Membrane</keyword>
<comment type="subcellular location">
    <subcellularLocation>
        <location evidence="1">Cell membrane</location>
        <topology evidence="1">Multi-pass membrane protein</topology>
    </subcellularLocation>
</comment>
<dbReference type="PANTHER" id="PTHR30106:SF2">
    <property type="entry name" value="UPF0324 INNER MEMBRANE PROTEIN YEIH"/>
    <property type="match status" value="1"/>
</dbReference>
<name>U5T3H9_9GAMM</name>
<evidence type="ECO:0000256" key="5">
    <source>
        <dbReference type="ARBA" id="ARBA00022989"/>
    </source>
</evidence>
<dbReference type="eggNOG" id="COG2855">
    <property type="taxonomic scope" value="Bacteria"/>
</dbReference>
<organism evidence="8 9">
    <name type="scientific">Spiribacter curvatus</name>
    <dbReference type="NCBI Taxonomy" id="1335757"/>
    <lineage>
        <taxon>Bacteria</taxon>
        <taxon>Pseudomonadati</taxon>
        <taxon>Pseudomonadota</taxon>
        <taxon>Gammaproteobacteria</taxon>
        <taxon>Chromatiales</taxon>
        <taxon>Ectothiorhodospiraceae</taxon>
        <taxon>Spiribacter</taxon>
    </lineage>
</organism>
<dbReference type="Proteomes" id="UP000017640">
    <property type="component" value="Chromosome"/>
</dbReference>
<evidence type="ECO:0000256" key="7">
    <source>
        <dbReference type="SAM" id="Phobius"/>
    </source>
</evidence>
<dbReference type="EMBL" id="CP005990">
    <property type="protein sequence ID" value="AGY92000.1"/>
    <property type="molecule type" value="Genomic_DNA"/>
</dbReference>